<dbReference type="CDD" id="cd18011">
    <property type="entry name" value="DEXDc_RapA"/>
    <property type="match status" value="1"/>
</dbReference>
<reference evidence="11" key="1">
    <citation type="submission" date="2020-02" db="EMBL/GenBank/DDBJ databases">
        <authorList>
            <person name="Meier V. D."/>
        </authorList>
    </citation>
    <scope>NUCLEOTIDE SEQUENCE</scope>
    <source>
        <strain evidence="11">AVDCRST_MAG33</strain>
    </source>
</reference>
<dbReference type="InterPro" id="IPR057342">
    <property type="entry name" value="DEXDc_RapA"/>
</dbReference>
<dbReference type="GO" id="GO:0016817">
    <property type="term" value="F:hydrolase activity, acting on acid anhydrides"/>
    <property type="evidence" value="ECO:0007669"/>
    <property type="project" value="InterPro"/>
</dbReference>
<dbReference type="CDD" id="cd18793">
    <property type="entry name" value="SF2_C_SNF"/>
    <property type="match status" value="1"/>
</dbReference>
<dbReference type="GO" id="GO:0003677">
    <property type="term" value="F:DNA binding"/>
    <property type="evidence" value="ECO:0007669"/>
    <property type="project" value="UniProtKB-KW"/>
</dbReference>
<dbReference type="PANTHER" id="PTHR10799">
    <property type="entry name" value="SNF2/RAD54 HELICASE FAMILY"/>
    <property type="match status" value="1"/>
</dbReference>
<keyword evidence="3" id="KW-0347">Helicase</keyword>
<dbReference type="SMART" id="SM00487">
    <property type="entry name" value="DEXDc"/>
    <property type="match status" value="1"/>
</dbReference>
<evidence type="ECO:0000256" key="5">
    <source>
        <dbReference type="ARBA" id="ARBA00023015"/>
    </source>
</evidence>
<dbReference type="GO" id="GO:0005524">
    <property type="term" value="F:ATP binding"/>
    <property type="evidence" value="ECO:0007669"/>
    <property type="project" value="UniProtKB-KW"/>
</dbReference>
<dbReference type="Gene3D" id="3.40.50.10810">
    <property type="entry name" value="Tandem AAA-ATPase domain"/>
    <property type="match status" value="1"/>
</dbReference>
<dbReference type="SUPFAM" id="SSF52540">
    <property type="entry name" value="P-loop containing nucleoside triphosphate hydrolases"/>
    <property type="match status" value="2"/>
</dbReference>
<evidence type="ECO:0000256" key="8">
    <source>
        <dbReference type="ARBA" id="ARBA00023163"/>
    </source>
</evidence>
<evidence type="ECO:0000256" key="1">
    <source>
        <dbReference type="ARBA" id="ARBA00022741"/>
    </source>
</evidence>
<evidence type="ECO:0000259" key="9">
    <source>
        <dbReference type="PROSITE" id="PS51192"/>
    </source>
</evidence>
<dbReference type="GO" id="GO:0004386">
    <property type="term" value="F:helicase activity"/>
    <property type="evidence" value="ECO:0007669"/>
    <property type="project" value="UniProtKB-KW"/>
</dbReference>
<gene>
    <name evidence="11" type="ORF">AVDCRST_MAG33-25</name>
</gene>
<dbReference type="InterPro" id="IPR014001">
    <property type="entry name" value="Helicase_ATP-bd"/>
</dbReference>
<protein>
    <submittedName>
        <fullName evidence="11">RNA polymerase associated protein RapA</fullName>
    </submittedName>
</protein>
<keyword evidence="8" id="KW-0804">Transcription</keyword>
<evidence type="ECO:0000256" key="2">
    <source>
        <dbReference type="ARBA" id="ARBA00022801"/>
    </source>
</evidence>
<sequence length="1007" mass="114369">MRYSVEMDGSGDIRIIQEARLEPVPIVHSPVQLLADGQFDSARNFFLRTTAYYLTAARQQVGVGAAIARIVPRPHQTFVAQRVLSAPSPRFLLADEVGLGKTIEAGLILQELRARGGLDHVLVITPTNLSIQWLYELRSKFNEPFSLFDRESRIEQARSDANGQNPWVVNRNVITSHTWLTHHQDTWDELLEVPWDLVIVDEAHHARRSRDGADRWQATHLFRFLQQISPRSRGLLLLTATPMQLDPSELFSLVELLDPALFYSFDAFQARRDGNRALNALIGDVSRFNELPLAEQIATRHQLATDTSAGLVLADIEQIDTSQQARDRVVDRLADQHLLSQVMIRNRKRLIGGFTRRIPHILSVPFSEPERALYDELARFNRDLYRTTSRQRRMIIGFMLIGYQRRLTSSLVAFVRTIERRIARLEAQATHVPDPNLTAEELTADDADQLSEALSTVIAASPQGEAAEIASLRTLLTLARPIRQDAKLAQLLAFLDQVDRTTYGDQVVIFTQFTDTLDYLMEQLSSDHPVVAFHGGLSAADKDRAIARFTKGEVRILVTTEAGGEGRNLQNCSVLVNYDLPWNPMKIEQRIGRLDRIGQQRNVLIVNFALAGTVEERMLDVLGRRIHAFEETIGGLDPILGSMEQDIQQILLESDGLSFDRVLDAYADRIVAEVEQARRAEDVQRDFVLDRRSFDQRLHEEFDEGERIRISRNGNIFARTLLPALKADMKKIDEDTYRVWFGKQFPVQLPASVGNPVQITFSQRQALDDEMVQFGSLGHPLFDALLEYCVGDEFAAYGMTARRCLVSPDHAGFRGFQFTFQVTIKEVRDTNRIVPVAIDLDGAIHPELNALLLDTRDWRNPPPGSDIKVYGGQWADMVADAHERAEDWLFETMEGEMTGRRELAAERFVAERQKIERFASHRESEGRRRIQDSARIVDRLERSGRTEDQRVLPIWRRSLANATSRAAEISEERTRQLADLEAQRQVSFSTQLINAAWVEIVAPYGNE</sequence>
<keyword evidence="7" id="KW-0010">Activator</keyword>
<evidence type="ECO:0000259" key="10">
    <source>
        <dbReference type="PROSITE" id="PS51194"/>
    </source>
</evidence>
<dbReference type="Pfam" id="PF00176">
    <property type="entry name" value="SNF2-rel_dom"/>
    <property type="match status" value="1"/>
</dbReference>
<keyword evidence="5" id="KW-0805">Transcription regulation</keyword>
<dbReference type="InterPro" id="IPR000330">
    <property type="entry name" value="SNF2_N"/>
</dbReference>
<feature type="domain" description="Helicase ATP-binding" evidence="9">
    <location>
        <begin position="82"/>
        <end position="260"/>
    </location>
</feature>
<evidence type="ECO:0000313" key="11">
    <source>
        <dbReference type="EMBL" id="CAA9541152.1"/>
    </source>
</evidence>
<dbReference type="AlphaFoldDB" id="A0A6J4U6C6"/>
<dbReference type="EMBL" id="CADCWK010000002">
    <property type="protein sequence ID" value="CAA9541152.1"/>
    <property type="molecule type" value="Genomic_DNA"/>
</dbReference>
<dbReference type="InterPro" id="IPR001650">
    <property type="entry name" value="Helicase_C-like"/>
</dbReference>
<dbReference type="Gene3D" id="3.40.50.300">
    <property type="entry name" value="P-loop containing nucleotide triphosphate hydrolases"/>
    <property type="match status" value="1"/>
</dbReference>
<keyword evidence="4" id="KW-0067">ATP-binding</keyword>
<dbReference type="InterPro" id="IPR038718">
    <property type="entry name" value="SNF2-like_sf"/>
</dbReference>
<proteinExistence type="predicted"/>
<keyword evidence="6" id="KW-0238">DNA-binding</keyword>
<evidence type="ECO:0000256" key="3">
    <source>
        <dbReference type="ARBA" id="ARBA00022806"/>
    </source>
</evidence>
<accession>A0A6J4U6C6</accession>
<feature type="domain" description="Helicase C-terminal" evidence="10">
    <location>
        <begin position="487"/>
        <end position="637"/>
    </location>
</feature>
<dbReference type="InterPro" id="IPR049730">
    <property type="entry name" value="SNF2/RAD54-like_C"/>
</dbReference>
<dbReference type="Pfam" id="PF00271">
    <property type="entry name" value="Helicase_C"/>
    <property type="match status" value="1"/>
</dbReference>
<dbReference type="PROSITE" id="PS51192">
    <property type="entry name" value="HELICASE_ATP_BIND_1"/>
    <property type="match status" value="1"/>
</dbReference>
<dbReference type="Pfam" id="PF12137">
    <property type="entry name" value="RapA_C"/>
    <property type="match status" value="1"/>
</dbReference>
<evidence type="ECO:0000256" key="6">
    <source>
        <dbReference type="ARBA" id="ARBA00023125"/>
    </source>
</evidence>
<evidence type="ECO:0000256" key="4">
    <source>
        <dbReference type="ARBA" id="ARBA00022840"/>
    </source>
</evidence>
<organism evidence="11">
    <name type="scientific">uncultured Thermomicrobiales bacterium</name>
    <dbReference type="NCBI Taxonomy" id="1645740"/>
    <lineage>
        <taxon>Bacteria</taxon>
        <taxon>Pseudomonadati</taxon>
        <taxon>Thermomicrobiota</taxon>
        <taxon>Thermomicrobia</taxon>
        <taxon>Thermomicrobiales</taxon>
        <taxon>environmental samples</taxon>
    </lineage>
</organism>
<dbReference type="InterPro" id="IPR027417">
    <property type="entry name" value="P-loop_NTPase"/>
</dbReference>
<keyword evidence="1" id="KW-0547">Nucleotide-binding</keyword>
<dbReference type="InterPro" id="IPR022737">
    <property type="entry name" value="RapA_C"/>
</dbReference>
<evidence type="ECO:0000256" key="7">
    <source>
        <dbReference type="ARBA" id="ARBA00023159"/>
    </source>
</evidence>
<name>A0A6J4U6C6_9BACT</name>
<keyword evidence="2" id="KW-0378">Hydrolase</keyword>
<dbReference type="PROSITE" id="PS51194">
    <property type="entry name" value="HELICASE_CTER"/>
    <property type="match status" value="1"/>
</dbReference>
<dbReference type="SMART" id="SM00490">
    <property type="entry name" value="HELICc"/>
    <property type="match status" value="1"/>
</dbReference>